<proteinExistence type="predicted"/>
<dbReference type="Proteomes" id="UP001152747">
    <property type="component" value="Unassembled WGS sequence"/>
</dbReference>
<reference evidence="1" key="1">
    <citation type="submission" date="2022-11" db="EMBL/GenBank/DDBJ databases">
        <authorList>
            <person name="Kikuchi T."/>
        </authorList>
    </citation>
    <scope>NUCLEOTIDE SEQUENCE</scope>
    <source>
        <strain evidence="1">PS1010</strain>
    </source>
</reference>
<dbReference type="EMBL" id="CANHGI010000002">
    <property type="protein sequence ID" value="CAI5443460.1"/>
    <property type="molecule type" value="Genomic_DNA"/>
</dbReference>
<keyword evidence="2" id="KW-1185">Reference proteome</keyword>
<evidence type="ECO:0000313" key="2">
    <source>
        <dbReference type="Proteomes" id="UP001152747"/>
    </source>
</evidence>
<organism evidence="1 2">
    <name type="scientific">Caenorhabditis angaria</name>
    <dbReference type="NCBI Taxonomy" id="860376"/>
    <lineage>
        <taxon>Eukaryota</taxon>
        <taxon>Metazoa</taxon>
        <taxon>Ecdysozoa</taxon>
        <taxon>Nematoda</taxon>
        <taxon>Chromadorea</taxon>
        <taxon>Rhabditida</taxon>
        <taxon>Rhabditina</taxon>
        <taxon>Rhabditomorpha</taxon>
        <taxon>Rhabditoidea</taxon>
        <taxon>Rhabditidae</taxon>
        <taxon>Peloderinae</taxon>
        <taxon>Caenorhabditis</taxon>
    </lineage>
</organism>
<evidence type="ECO:0000313" key="1">
    <source>
        <dbReference type="EMBL" id="CAI5443460.1"/>
    </source>
</evidence>
<comment type="caution">
    <text evidence="1">The sequence shown here is derived from an EMBL/GenBank/DDBJ whole genome shotgun (WGS) entry which is preliminary data.</text>
</comment>
<name>A0A9P1IF36_9PELO</name>
<sequence>MGSCVSRNEKRSRLDPCIPSKDIQLDSSISSKSIQLDSSIQPEITGTGWFDIPFDMRRVIMDLMDFEGKAILAQCSIDCFEEILQTRNYIRKIHVSGRGKKKDEIIAIYISAKKEKWSLMLHKERSGNYKLHWCMKNEIISKIIFRNRDVVDITLKLFNNIVKRNTKSLRIVEIDMDDFPFHRTNINNLKNQQLRDLDISEIENGIDPISCGFINIDTISRFQHEVNIPNCQLDVLFKIQAKSCELYNPMFSLDEFDKFLRRLLIQEQINDHLEDITLDLKGIQMNWTDLIRFIEKYTGPGEEYVDYNSDSEDSDEEEEEEEDRKCVRFVCRSRKWENLEHRFVLTKNCLNYYIDYE</sequence>
<accession>A0A9P1IF36</accession>
<protein>
    <submittedName>
        <fullName evidence="1">Uncharacterized protein</fullName>
    </submittedName>
</protein>
<gene>
    <name evidence="1" type="ORF">CAMP_LOCUS6097</name>
</gene>
<dbReference type="AlphaFoldDB" id="A0A9P1IF36"/>